<feature type="transmembrane region" description="Helical" evidence="1">
    <location>
        <begin position="57"/>
        <end position="77"/>
    </location>
</feature>
<name>A0A1B2E381_9BACL</name>
<feature type="transmembrane region" description="Helical" evidence="1">
    <location>
        <begin position="83"/>
        <end position="100"/>
    </location>
</feature>
<dbReference type="EMBL" id="CP016809">
    <property type="protein sequence ID" value="ANY74391.1"/>
    <property type="molecule type" value="Genomic_DNA"/>
</dbReference>
<reference evidence="2" key="1">
    <citation type="submission" date="2016-08" db="EMBL/GenBank/DDBJ databases">
        <title>Complete Genome Seqeunce of Paenibacillus sp. nov. IHBB 9852 from high altitute lake of Indian trans-Himalayas.</title>
        <authorList>
            <person name="Kiran S."/>
            <person name="Swarnkar M.K."/>
            <person name="Rana A."/>
            <person name="Tewari R."/>
            <person name="Gulati A."/>
        </authorList>
    </citation>
    <scope>NUCLEOTIDE SEQUENCE [LARGE SCALE GENOMIC DNA]</scope>
    <source>
        <strain evidence="2">IHBB 9852</strain>
    </source>
</reference>
<evidence type="ECO:0000256" key="1">
    <source>
        <dbReference type="SAM" id="Phobius"/>
    </source>
</evidence>
<proteinExistence type="predicted"/>
<dbReference type="KEGG" id="pib:BBD41_18415"/>
<keyword evidence="1" id="KW-0812">Transmembrane</keyword>
<keyword evidence="1" id="KW-1133">Transmembrane helix</keyword>
<dbReference type="Pfam" id="PF17280">
    <property type="entry name" value="DUF5345"/>
    <property type="match status" value="1"/>
</dbReference>
<dbReference type="AlphaFoldDB" id="A0A1B2E381"/>
<protein>
    <submittedName>
        <fullName evidence="2">Uncharacterized protein</fullName>
    </submittedName>
</protein>
<organism evidence="2">
    <name type="scientific">Paenibacillus ihbetae</name>
    <dbReference type="NCBI Taxonomy" id="1870820"/>
    <lineage>
        <taxon>Bacteria</taxon>
        <taxon>Bacillati</taxon>
        <taxon>Bacillota</taxon>
        <taxon>Bacilli</taxon>
        <taxon>Bacillales</taxon>
        <taxon>Paenibacillaceae</taxon>
        <taxon>Paenibacillus</taxon>
    </lineage>
</organism>
<keyword evidence="1" id="KW-0472">Membrane</keyword>
<dbReference type="InterPro" id="IPR035238">
    <property type="entry name" value="DUF5345"/>
</dbReference>
<evidence type="ECO:0000313" key="2">
    <source>
        <dbReference type="EMBL" id="ANY74391.1"/>
    </source>
</evidence>
<accession>A0A1B2E381</accession>
<dbReference type="RefSeq" id="WP_099478425.1">
    <property type="nucleotide sequence ID" value="NZ_CP016809.1"/>
</dbReference>
<sequence>MANKPDTENEILLEGLSRDLERLERVFDEGPSPSLEEFQMLAAHTLWRKRRRMKYELVLFMLTALLIVSIVCMAALAAPMVLILIHGASMLAGIVILASSRKLRSAGKKGSHE</sequence>
<gene>
    <name evidence="2" type="ORF">BBD41_18415</name>
</gene>